<reference evidence="13 14" key="1">
    <citation type="journal article" date="2023" name="Sci. Data">
        <title>Genome assembly of the Korean intertidal mud-creeper Batillaria attramentaria.</title>
        <authorList>
            <person name="Patra A.K."/>
            <person name="Ho P.T."/>
            <person name="Jun S."/>
            <person name="Lee S.J."/>
            <person name="Kim Y."/>
            <person name="Won Y.J."/>
        </authorList>
    </citation>
    <scope>NUCLEOTIDE SEQUENCE [LARGE SCALE GENOMIC DNA]</scope>
    <source>
        <strain evidence="13">Wonlab-2016</strain>
    </source>
</reference>
<dbReference type="InterPro" id="IPR039056">
    <property type="entry name" value="SPEC"/>
</dbReference>
<dbReference type="Proteomes" id="UP001519460">
    <property type="component" value="Unassembled WGS sequence"/>
</dbReference>
<evidence type="ECO:0000256" key="11">
    <source>
        <dbReference type="SAM" id="MobiDB-lite"/>
    </source>
</evidence>
<dbReference type="GO" id="GO:0005886">
    <property type="term" value="C:plasma membrane"/>
    <property type="evidence" value="ECO:0007669"/>
    <property type="project" value="UniProtKB-SubCell"/>
</dbReference>
<sequence length="91" mass="10141">MGDALLCFSCCITEQPQPKRRRRLDPSMIGLPTDFRHTAHIGSGDFTSTMQSPPQLHSVQNQMSSKGDYEHHLADGHLQISVVDLPRKSPT</sequence>
<evidence type="ECO:0000313" key="13">
    <source>
        <dbReference type="EMBL" id="KAK7484618.1"/>
    </source>
</evidence>
<evidence type="ECO:0000256" key="6">
    <source>
        <dbReference type="ARBA" id="ARBA00022960"/>
    </source>
</evidence>
<dbReference type="InterPro" id="IPR036936">
    <property type="entry name" value="CRIB_dom_sf"/>
</dbReference>
<dbReference type="Pfam" id="PF00786">
    <property type="entry name" value="PBD"/>
    <property type="match status" value="1"/>
</dbReference>
<dbReference type="PANTHER" id="PTHR13502">
    <property type="entry name" value="CDC42 SMALL EFFECTOR PROTEIN HOMOLOG"/>
    <property type="match status" value="1"/>
</dbReference>
<evidence type="ECO:0000256" key="9">
    <source>
        <dbReference type="ARBA" id="ARBA00023212"/>
    </source>
</evidence>
<feature type="domain" description="CRIB" evidence="12">
    <location>
        <begin position="29"/>
        <end position="42"/>
    </location>
</feature>
<evidence type="ECO:0000256" key="3">
    <source>
        <dbReference type="ARBA" id="ARBA00005720"/>
    </source>
</evidence>
<evidence type="ECO:0000256" key="7">
    <source>
        <dbReference type="ARBA" id="ARBA00023136"/>
    </source>
</evidence>
<name>A0ABD0KBY9_9CAEN</name>
<keyword evidence="7" id="KW-0472">Membrane</keyword>
<evidence type="ECO:0000256" key="5">
    <source>
        <dbReference type="ARBA" id="ARBA00022490"/>
    </source>
</evidence>
<feature type="compositionally biased region" description="Polar residues" evidence="11">
    <location>
        <begin position="45"/>
        <end position="65"/>
    </location>
</feature>
<gene>
    <name evidence="13" type="ORF">BaRGS_00024144</name>
</gene>
<accession>A0ABD0KBY9</accession>
<dbReference type="Gene3D" id="3.90.810.10">
    <property type="entry name" value="CRIB domain"/>
    <property type="match status" value="1"/>
</dbReference>
<comment type="similarity">
    <text evidence="3">Belongs to the CDC42SE/SPEC family.</text>
</comment>
<dbReference type="GO" id="GO:0008360">
    <property type="term" value="P:regulation of cell shape"/>
    <property type="evidence" value="ECO:0007669"/>
    <property type="project" value="UniProtKB-KW"/>
</dbReference>
<keyword evidence="14" id="KW-1185">Reference proteome</keyword>
<keyword evidence="9" id="KW-0206">Cytoskeleton</keyword>
<dbReference type="CDD" id="cd00132">
    <property type="entry name" value="CRIB"/>
    <property type="match status" value="1"/>
</dbReference>
<evidence type="ECO:0000256" key="8">
    <source>
        <dbReference type="ARBA" id="ARBA00023139"/>
    </source>
</evidence>
<organism evidence="13 14">
    <name type="scientific">Batillaria attramentaria</name>
    <dbReference type="NCBI Taxonomy" id="370345"/>
    <lineage>
        <taxon>Eukaryota</taxon>
        <taxon>Metazoa</taxon>
        <taxon>Spiralia</taxon>
        <taxon>Lophotrochozoa</taxon>
        <taxon>Mollusca</taxon>
        <taxon>Gastropoda</taxon>
        <taxon>Caenogastropoda</taxon>
        <taxon>Sorbeoconcha</taxon>
        <taxon>Cerithioidea</taxon>
        <taxon>Batillariidae</taxon>
        <taxon>Batillaria</taxon>
    </lineage>
</organism>
<dbReference type="InterPro" id="IPR000095">
    <property type="entry name" value="CRIB_dom"/>
</dbReference>
<evidence type="ECO:0000256" key="10">
    <source>
        <dbReference type="ARBA" id="ARBA00023288"/>
    </source>
</evidence>
<feature type="region of interest" description="Disordered" evidence="11">
    <location>
        <begin position="40"/>
        <end position="67"/>
    </location>
</feature>
<dbReference type="AlphaFoldDB" id="A0ABD0KBY9"/>
<comment type="caution">
    <text evidence="13">The sequence shown here is derived from an EMBL/GenBank/DDBJ whole genome shotgun (WGS) entry which is preliminary data.</text>
</comment>
<keyword evidence="10" id="KW-0449">Lipoprotein</keyword>
<evidence type="ECO:0000256" key="2">
    <source>
        <dbReference type="ARBA" id="ARBA00004245"/>
    </source>
</evidence>
<dbReference type="SMART" id="SM00285">
    <property type="entry name" value="PBD"/>
    <property type="match status" value="1"/>
</dbReference>
<dbReference type="PANTHER" id="PTHR13502:SF6">
    <property type="entry name" value="CDC42 SMALL EFFECTOR PROTEIN HOMOLOG"/>
    <property type="match status" value="1"/>
</dbReference>
<evidence type="ECO:0000256" key="1">
    <source>
        <dbReference type="ARBA" id="ARBA00004193"/>
    </source>
</evidence>
<keyword evidence="5" id="KW-0963">Cytoplasm</keyword>
<keyword evidence="8" id="KW-0564">Palmitate</keyword>
<evidence type="ECO:0000313" key="14">
    <source>
        <dbReference type="Proteomes" id="UP001519460"/>
    </source>
</evidence>
<dbReference type="PROSITE" id="PS50108">
    <property type="entry name" value="CRIB"/>
    <property type="match status" value="1"/>
</dbReference>
<comment type="subcellular location">
    <subcellularLocation>
        <location evidence="1">Cell membrane</location>
        <topology evidence="1">Lipid-anchor</topology>
    </subcellularLocation>
    <subcellularLocation>
        <location evidence="2">Cytoplasm</location>
        <location evidence="2">Cytoskeleton</location>
    </subcellularLocation>
</comment>
<proteinExistence type="inferred from homology"/>
<evidence type="ECO:0000256" key="4">
    <source>
        <dbReference type="ARBA" id="ARBA00022475"/>
    </source>
</evidence>
<keyword evidence="6" id="KW-0133">Cell shape</keyword>
<keyword evidence="4" id="KW-1003">Cell membrane</keyword>
<protein>
    <recommendedName>
        <fullName evidence="12">CRIB domain-containing protein</fullName>
    </recommendedName>
</protein>
<dbReference type="GO" id="GO:0005856">
    <property type="term" value="C:cytoskeleton"/>
    <property type="evidence" value="ECO:0007669"/>
    <property type="project" value="UniProtKB-SubCell"/>
</dbReference>
<dbReference type="EMBL" id="JACVVK020000207">
    <property type="protein sequence ID" value="KAK7484618.1"/>
    <property type="molecule type" value="Genomic_DNA"/>
</dbReference>
<evidence type="ECO:0000259" key="12">
    <source>
        <dbReference type="PROSITE" id="PS50108"/>
    </source>
</evidence>